<dbReference type="PRINTS" id="PR00146">
    <property type="entry name" value="DHPICSNTHASE"/>
</dbReference>
<evidence type="ECO:0000256" key="5">
    <source>
        <dbReference type="ARBA" id="ARBA00022490"/>
    </source>
</evidence>
<evidence type="ECO:0000256" key="3">
    <source>
        <dbReference type="ARBA" id="ARBA00007592"/>
    </source>
</evidence>
<dbReference type="RefSeq" id="WP_074537985.1">
    <property type="nucleotide sequence ID" value="NZ_FNBD01000004.1"/>
</dbReference>
<evidence type="ECO:0000313" key="16">
    <source>
        <dbReference type="EMBL" id="SDE81600.1"/>
    </source>
</evidence>
<dbReference type="EC" id="4.3.3.7" evidence="4 12"/>
<comment type="function">
    <text evidence="1 12">Catalyzes the condensation of (S)-aspartate-beta-semialdehyde [(S)-ASA] and pyruvate to 4-hydroxy-tetrahydrodipicolinate (HTPA).</text>
</comment>
<dbReference type="EMBL" id="FNBD01000004">
    <property type="protein sequence ID" value="SDE81600.1"/>
    <property type="molecule type" value="Genomic_DNA"/>
</dbReference>
<evidence type="ECO:0000256" key="7">
    <source>
        <dbReference type="ARBA" id="ARBA00022915"/>
    </source>
</evidence>
<evidence type="ECO:0000256" key="6">
    <source>
        <dbReference type="ARBA" id="ARBA00022605"/>
    </source>
</evidence>
<proteinExistence type="inferred from homology"/>
<dbReference type="GO" id="GO:0019877">
    <property type="term" value="P:diaminopimelate biosynthetic process"/>
    <property type="evidence" value="ECO:0007669"/>
    <property type="project" value="UniProtKB-UniRule"/>
</dbReference>
<dbReference type="UniPathway" id="UPA00034">
    <property type="reaction ID" value="UER00017"/>
</dbReference>
<dbReference type="Pfam" id="PF00701">
    <property type="entry name" value="DHDPS"/>
    <property type="match status" value="1"/>
</dbReference>
<feature type="binding site" evidence="12 15">
    <location>
        <position position="206"/>
    </location>
    <ligand>
        <name>pyruvate</name>
        <dbReference type="ChEBI" id="CHEBI:15361"/>
    </ligand>
</feature>
<comment type="catalytic activity">
    <reaction evidence="11 12">
        <text>L-aspartate 4-semialdehyde + pyruvate = (2S,4S)-4-hydroxy-2,3,4,5-tetrahydrodipicolinate + H2O + H(+)</text>
        <dbReference type="Rhea" id="RHEA:34171"/>
        <dbReference type="ChEBI" id="CHEBI:15361"/>
        <dbReference type="ChEBI" id="CHEBI:15377"/>
        <dbReference type="ChEBI" id="CHEBI:15378"/>
        <dbReference type="ChEBI" id="CHEBI:67139"/>
        <dbReference type="ChEBI" id="CHEBI:537519"/>
        <dbReference type="EC" id="4.3.3.7"/>
    </reaction>
</comment>
<comment type="subcellular location">
    <subcellularLocation>
        <location evidence="12">Cytoplasm</location>
    </subcellularLocation>
</comment>
<dbReference type="CDD" id="cd00950">
    <property type="entry name" value="DHDPS"/>
    <property type="match status" value="1"/>
</dbReference>
<evidence type="ECO:0000256" key="4">
    <source>
        <dbReference type="ARBA" id="ARBA00012086"/>
    </source>
</evidence>
<keyword evidence="9 12" id="KW-0456">Lyase</keyword>
<sequence length="296" mass="31547">MKNLFGTGVALITPFNEDFSIDVAGLQRVVEYSITGGIDYLVVLGTTAETATLSAQEKQLVIQTVVTTNAGRLPLVLGVGGNNTFAVVEELKTIDLSDFEAILSVSPYYNKPTQEGIYQHFKAISIASPKPIIVYNVPGRTGSNMTAATTLRLAHDFENIVAIKEACGDMVQINEIIKGKPEDFLVISGDDSTALATVLAGGAGVISVIGQGLPNEFSKMIKLGLEGKVGNAYELHHQMELGMTLIFEEGNPAGIKSIFETLQICKAAVRLPLIEASTDLKQKTANFLSTVVKVSA</sequence>
<comment type="pathway">
    <text evidence="2 12">Amino-acid biosynthesis; L-lysine biosynthesis via DAP pathway; (S)-tetrahydrodipicolinate from L-aspartate: step 3/4.</text>
</comment>
<dbReference type="AlphaFoldDB" id="A0A1G7G0K0"/>
<keyword evidence="6 12" id="KW-0028">Amino-acid biosynthesis</keyword>
<protein>
    <recommendedName>
        <fullName evidence="4 12">4-hydroxy-tetrahydrodipicolinate synthase</fullName>
        <shortName evidence="12">HTPA synthase</shortName>
        <ecNumber evidence="4 12">4.3.3.7</ecNumber>
    </recommendedName>
</protein>
<dbReference type="PANTHER" id="PTHR12128:SF66">
    <property type="entry name" value="4-HYDROXY-2-OXOGLUTARATE ALDOLASE, MITOCHONDRIAL"/>
    <property type="match status" value="1"/>
</dbReference>
<dbReference type="SMART" id="SM01130">
    <property type="entry name" value="DHDPS"/>
    <property type="match status" value="1"/>
</dbReference>
<keyword evidence="5 12" id="KW-0963">Cytoplasm</keyword>
<dbReference type="GO" id="GO:0009089">
    <property type="term" value="P:lysine biosynthetic process via diaminopimelate"/>
    <property type="evidence" value="ECO:0007669"/>
    <property type="project" value="UniProtKB-UniRule"/>
</dbReference>
<accession>A0A1G7G0K0</accession>
<evidence type="ECO:0000256" key="13">
    <source>
        <dbReference type="PIRNR" id="PIRNR001365"/>
    </source>
</evidence>
<feature type="active site" description="Proton donor/acceptor" evidence="12 14">
    <location>
        <position position="135"/>
    </location>
</feature>
<dbReference type="PROSITE" id="PS00666">
    <property type="entry name" value="DHDPS_2"/>
    <property type="match status" value="1"/>
</dbReference>
<evidence type="ECO:0000256" key="15">
    <source>
        <dbReference type="PIRSR" id="PIRSR001365-2"/>
    </source>
</evidence>
<dbReference type="Proteomes" id="UP000182114">
    <property type="component" value="Unassembled WGS sequence"/>
</dbReference>
<comment type="subunit">
    <text evidence="12">Homotetramer; dimer of dimers.</text>
</comment>
<organism evidence="16 17">
    <name type="scientific">Cellulophaga baltica</name>
    <dbReference type="NCBI Taxonomy" id="76594"/>
    <lineage>
        <taxon>Bacteria</taxon>
        <taxon>Pseudomonadati</taxon>
        <taxon>Bacteroidota</taxon>
        <taxon>Flavobacteriia</taxon>
        <taxon>Flavobacteriales</taxon>
        <taxon>Flavobacteriaceae</taxon>
        <taxon>Cellulophaga</taxon>
    </lineage>
</organism>
<evidence type="ECO:0000256" key="10">
    <source>
        <dbReference type="ARBA" id="ARBA00023270"/>
    </source>
</evidence>
<evidence type="ECO:0000256" key="8">
    <source>
        <dbReference type="ARBA" id="ARBA00023154"/>
    </source>
</evidence>
<evidence type="ECO:0000256" key="1">
    <source>
        <dbReference type="ARBA" id="ARBA00003294"/>
    </source>
</evidence>
<evidence type="ECO:0000256" key="11">
    <source>
        <dbReference type="ARBA" id="ARBA00047836"/>
    </source>
</evidence>
<feature type="active site" description="Schiff-base intermediate with substrate" evidence="12 14">
    <location>
        <position position="164"/>
    </location>
</feature>
<keyword evidence="8 12" id="KW-0457">Lysine biosynthesis</keyword>
<dbReference type="PANTHER" id="PTHR12128">
    <property type="entry name" value="DIHYDRODIPICOLINATE SYNTHASE"/>
    <property type="match status" value="1"/>
</dbReference>
<comment type="caution">
    <text evidence="12">Was originally thought to be a dihydrodipicolinate synthase (DHDPS), catalyzing the condensation of (S)-aspartate-beta-semialdehyde [(S)-ASA] and pyruvate to dihydrodipicolinate (DHDP). However, it was shown in E.coli that the product of the enzymatic reaction is not dihydrodipicolinate but in fact (4S)-4-hydroxy-2,3,4,5-tetrahydro-(2S)-dipicolinic acid (HTPA), and that the consecutive dehydration reaction leading to DHDP is not spontaneous but catalyzed by DapB.</text>
</comment>
<gene>
    <name evidence="12" type="primary">dapA</name>
    <name evidence="16" type="ORF">SAMN04487992_10436</name>
</gene>
<dbReference type="InterPro" id="IPR005263">
    <property type="entry name" value="DapA"/>
</dbReference>
<dbReference type="InterPro" id="IPR013785">
    <property type="entry name" value="Aldolase_TIM"/>
</dbReference>
<dbReference type="eggNOG" id="COG0329">
    <property type="taxonomic scope" value="Bacteria"/>
</dbReference>
<evidence type="ECO:0000256" key="14">
    <source>
        <dbReference type="PIRSR" id="PIRSR001365-1"/>
    </source>
</evidence>
<dbReference type="Gene3D" id="3.20.20.70">
    <property type="entry name" value="Aldolase class I"/>
    <property type="match status" value="1"/>
</dbReference>
<feature type="site" description="Part of a proton relay during catalysis" evidence="12">
    <location>
        <position position="46"/>
    </location>
</feature>
<evidence type="ECO:0000256" key="12">
    <source>
        <dbReference type="HAMAP-Rule" id="MF_00418"/>
    </source>
</evidence>
<comment type="similarity">
    <text evidence="3 12 13">Belongs to the DapA family.</text>
</comment>
<dbReference type="HAMAP" id="MF_00418">
    <property type="entry name" value="DapA"/>
    <property type="match status" value="1"/>
</dbReference>
<dbReference type="GO" id="GO:0005829">
    <property type="term" value="C:cytosol"/>
    <property type="evidence" value="ECO:0007669"/>
    <property type="project" value="TreeGrafter"/>
</dbReference>
<keyword evidence="10 12" id="KW-0704">Schiff base</keyword>
<dbReference type="PIRSF" id="PIRSF001365">
    <property type="entry name" value="DHDPS"/>
    <property type="match status" value="1"/>
</dbReference>
<evidence type="ECO:0000256" key="9">
    <source>
        <dbReference type="ARBA" id="ARBA00023239"/>
    </source>
</evidence>
<name>A0A1G7G0K0_9FLAO</name>
<feature type="binding site" evidence="12 15">
    <location>
        <position position="47"/>
    </location>
    <ligand>
        <name>pyruvate</name>
        <dbReference type="ChEBI" id="CHEBI:15361"/>
    </ligand>
</feature>
<reference evidence="17" key="1">
    <citation type="submission" date="2016-10" db="EMBL/GenBank/DDBJ databases">
        <authorList>
            <person name="Varghese N."/>
            <person name="Submissions S."/>
        </authorList>
    </citation>
    <scope>NUCLEOTIDE SEQUENCE [LARGE SCALE GENOMIC DNA]</scope>
    <source>
        <strain evidence="17">DSM 24729</strain>
    </source>
</reference>
<dbReference type="InterPro" id="IPR002220">
    <property type="entry name" value="DapA-like"/>
</dbReference>
<dbReference type="SUPFAM" id="SSF51569">
    <property type="entry name" value="Aldolase"/>
    <property type="match status" value="1"/>
</dbReference>
<keyword evidence="7 12" id="KW-0220">Diaminopimelate biosynthesis</keyword>
<feature type="site" description="Part of a proton relay during catalysis" evidence="12">
    <location>
        <position position="109"/>
    </location>
</feature>
<keyword evidence="17" id="KW-1185">Reference proteome</keyword>
<dbReference type="NCBIfam" id="TIGR00674">
    <property type="entry name" value="dapA"/>
    <property type="match status" value="1"/>
</dbReference>
<evidence type="ECO:0000313" key="17">
    <source>
        <dbReference type="Proteomes" id="UP000182114"/>
    </source>
</evidence>
<dbReference type="GO" id="GO:0008840">
    <property type="term" value="F:4-hydroxy-tetrahydrodipicolinate synthase activity"/>
    <property type="evidence" value="ECO:0007669"/>
    <property type="project" value="UniProtKB-UniRule"/>
</dbReference>
<evidence type="ECO:0000256" key="2">
    <source>
        <dbReference type="ARBA" id="ARBA00005120"/>
    </source>
</evidence>
<dbReference type="InterPro" id="IPR020625">
    <property type="entry name" value="Schiff_base-form_aldolases_AS"/>
</dbReference>